<feature type="transmembrane region" description="Helical" evidence="5">
    <location>
        <begin position="261"/>
        <end position="289"/>
    </location>
</feature>
<dbReference type="GeneID" id="74307763"/>
<feature type="transmembrane region" description="Helical" evidence="5">
    <location>
        <begin position="170"/>
        <end position="195"/>
    </location>
</feature>
<dbReference type="GO" id="GO:0140359">
    <property type="term" value="F:ABC-type transporter activity"/>
    <property type="evidence" value="ECO:0007669"/>
    <property type="project" value="InterPro"/>
</dbReference>
<keyword evidence="2 5" id="KW-0812">Transmembrane</keyword>
<dbReference type="GO" id="GO:0016020">
    <property type="term" value="C:membrane"/>
    <property type="evidence" value="ECO:0007669"/>
    <property type="project" value="UniProtKB-SubCell"/>
</dbReference>
<dbReference type="RefSeq" id="WP_257741592.1">
    <property type="nucleotide sequence ID" value="NZ_CP096115.1"/>
</dbReference>
<dbReference type="Pfam" id="PF12698">
    <property type="entry name" value="ABC2_membrane_3"/>
    <property type="match status" value="1"/>
</dbReference>
<evidence type="ECO:0000256" key="1">
    <source>
        <dbReference type="ARBA" id="ARBA00004141"/>
    </source>
</evidence>
<dbReference type="KEGG" id="mend:L6E24_08635"/>
<evidence type="ECO:0000259" key="6">
    <source>
        <dbReference type="Pfam" id="PF12698"/>
    </source>
</evidence>
<dbReference type="InterPro" id="IPR013525">
    <property type="entry name" value="ABC2_TM"/>
</dbReference>
<dbReference type="Proteomes" id="UP001060368">
    <property type="component" value="Chromosome"/>
</dbReference>
<proteinExistence type="predicted"/>
<evidence type="ECO:0000256" key="5">
    <source>
        <dbReference type="SAM" id="Phobius"/>
    </source>
</evidence>
<gene>
    <name evidence="7" type="ORF">L6E24_08635</name>
</gene>
<comment type="subcellular location">
    <subcellularLocation>
        <location evidence="1">Membrane</location>
        <topology evidence="1">Multi-pass membrane protein</topology>
    </subcellularLocation>
</comment>
<dbReference type="EMBL" id="CP096115">
    <property type="protein sequence ID" value="UUX91440.1"/>
    <property type="molecule type" value="Genomic_DNA"/>
</dbReference>
<evidence type="ECO:0000256" key="2">
    <source>
        <dbReference type="ARBA" id="ARBA00022692"/>
    </source>
</evidence>
<feature type="transmembrane region" description="Helical" evidence="5">
    <location>
        <begin position="353"/>
        <end position="372"/>
    </location>
</feature>
<evidence type="ECO:0000256" key="4">
    <source>
        <dbReference type="ARBA" id="ARBA00023136"/>
    </source>
</evidence>
<feature type="transmembrane region" description="Helical" evidence="5">
    <location>
        <begin position="301"/>
        <end position="333"/>
    </location>
</feature>
<evidence type="ECO:0000256" key="3">
    <source>
        <dbReference type="ARBA" id="ARBA00022989"/>
    </source>
</evidence>
<dbReference type="AlphaFoldDB" id="A0A9E7TJ67"/>
<evidence type="ECO:0000313" key="7">
    <source>
        <dbReference type="EMBL" id="UUX91440.1"/>
    </source>
</evidence>
<accession>A0A9E7TJ67</accession>
<feature type="transmembrane region" description="Helical" evidence="5">
    <location>
        <begin position="224"/>
        <end position="249"/>
    </location>
</feature>
<feature type="domain" description="ABC-2 type transporter transmembrane" evidence="6">
    <location>
        <begin position="20"/>
        <end position="371"/>
    </location>
</feature>
<reference evidence="7" key="1">
    <citation type="submission" date="2022-04" db="EMBL/GenBank/DDBJ databases">
        <title>Complete genome of Methanoplanus endosymbiosus DSM 3599.</title>
        <authorList>
            <person name="Chen S.-C."/>
            <person name="You Y.-T."/>
            <person name="Zhou Y.-Z."/>
            <person name="Lai M.-C."/>
        </authorList>
    </citation>
    <scope>NUCLEOTIDE SEQUENCE</scope>
    <source>
        <strain evidence="7">DSM 3599</strain>
    </source>
</reference>
<keyword evidence="4 5" id="KW-0472">Membrane</keyword>
<organism evidence="7 8">
    <name type="scientific">Methanoplanus endosymbiosus</name>
    <dbReference type="NCBI Taxonomy" id="33865"/>
    <lineage>
        <taxon>Archaea</taxon>
        <taxon>Methanobacteriati</taxon>
        <taxon>Methanobacteriota</taxon>
        <taxon>Stenosarchaea group</taxon>
        <taxon>Methanomicrobia</taxon>
        <taxon>Methanomicrobiales</taxon>
        <taxon>Methanomicrobiaceae</taxon>
        <taxon>Methanoplanus</taxon>
    </lineage>
</organism>
<keyword evidence="3 5" id="KW-1133">Transmembrane helix</keyword>
<name>A0A9E7TJ67_9EURY</name>
<dbReference type="PANTHER" id="PTHR43471">
    <property type="entry name" value="ABC TRANSPORTER PERMEASE"/>
    <property type="match status" value="1"/>
</dbReference>
<feature type="transmembrane region" description="Helical" evidence="5">
    <location>
        <begin position="21"/>
        <end position="41"/>
    </location>
</feature>
<protein>
    <submittedName>
        <fullName evidence="7">ABC transporter permease</fullName>
    </submittedName>
</protein>
<sequence>MNSKTLKIAGHEFKKTVIRKGFIFGTFVLPLLIVLVFGLVFSQMPAIEEGFSDSGDLGFIDNSGVIFPSGKFIQYDSRSSASQAVAAGDISEYFVVPQDYIESGNITVYSENSPLSSGNSIGDIEEFLRGNIVEISVNDPVNSGRIISPVSNAGYVTIGSEGEEKESKSAGMILITFCLSFMLVFSILTSSGYLMQGIGEEKESRSGELILSSVSADQLLRGKVLGYGGVGFLQMGVWLAMAGAVILLIPVPGLFEDLSLSWMFILTLVYFVLGYFLYSVSISCTASIASTSAEAQQTSMIFTMFAVIPLIMLQFIMAVPDSPLAVILSYFPYTSPFIMMFRIALGDVPAFEIFLSLAVLAVSIMIAVKLSAKIFRAGMLMYGKKPSLREILKYLKN</sequence>
<keyword evidence="8" id="KW-1185">Reference proteome</keyword>
<evidence type="ECO:0000313" key="8">
    <source>
        <dbReference type="Proteomes" id="UP001060368"/>
    </source>
</evidence>